<accession>A0ABR0HAR7</accession>
<sequence>MNKTVNIRDHPSIKSMNTPLLENHQPQRSPAQQSSITPNQQGNRTPPHHPPPKLGGAPLKSSARRSGARNLSPFLLQSRKHHAADGRERRRANRDRLEEPAQGASPLFKRWGCGRRPSLDLIAVAGMMIAAGELDRLSLRADDVERVRRGREGVGLVSDSGQMSPPGSGDGNGSGGGVVVVPPNTPNTAVGSPASPVSPGGGVGDSSIMGRQLGSALSAERREGGFAPFPPANTPVFGGSGAVTPSSRSGSGLGLGGGKQRAARPSKLSEVRRFEEVVRRLSVSDPAVSPGARETEEEPVYRLESFPEFPDGGDHSEDRYESGESTPRYKPEEHYFVEGRLQSGAGVGGSGLKLRGHGNCEEVEGEHKGEETHARPDIWRPEDGVGSGPGEVSSTRDSKGSRLSFATSEERRRSWLDVARRATKGRWDHELEECRGLTEEEEGDGKEGLVMKRKHTMADIVELLKSGKGVQKE</sequence>
<protein>
    <submittedName>
        <fullName evidence="2">Uncharacterized protein</fullName>
    </submittedName>
</protein>
<feature type="compositionally biased region" description="Basic and acidic residues" evidence="1">
    <location>
        <begin position="365"/>
        <end position="383"/>
    </location>
</feature>
<feature type="compositionally biased region" description="Basic and acidic residues" evidence="1">
    <location>
        <begin position="312"/>
        <end position="331"/>
    </location>
</feature>
<evidence type="ECO:0000313" key="3">
    <source>
        <dbReference type="Proteomes" id="UP001326199"/>
    </source>
</evidence>
<keyword evidence="3" id="KW-1185">Reference proteome</keyword>
<evidence type="ECO:0000256" key="1">
    <source>
        <dbReference type="SAM" id="MobiDB-lite"/>
    </source>
</evidence>
<feature type="compositionally biased region" description="Low complexity" evidence="1">
    <location>
        <begin position="179"/>
        <end position="198"/>
    </location>
</feature>
<feature type="compositionally biased region" description="Basic and acidic residues" evidence="1">
    <location>
        <begin position="267"/>
        <end position="279"/>
    </location>
</feature>
<comment type="caution">
    <text evidence="2">The sequence shown here is derived from an EMBL/GenBank/DDBJ whole genome shotgun (WGS) entry which is preliminary data.</text>
</comment>
<feature type="compositionally biased region" description="Basic and acidic residues" evidence="1">
    <location>
        <begin position="1"/>
        <end position="12"/>
    </location>
</feature>
<dbReference type="RefSeq" id="XP_062764957.1">
    <property type="nucleotide sequence ID" value="XM_062913537.1"/>
</dbReference>
<gene>
    <name evidence="2" type="ORF">QC763_509545</name>
</gene>
<feature type="region of interest" description="Disordered" evidence="1">
    <location>
        <begin position="1"/>
        <end position="101"/>
    </location>
</feature>
<feature type="compositionally biased region" description="Polar residues" evidence="1">
    <location>
        <begin position="14"/>
        <end position="44"/>
    </location>
</feature>
<dbReference type="Proteomes" id="UP001326199">
    <property type="component" value="Unassembled WGS sequence"/>
</dbReference>
<name>A0ABR0HAR7_9PEZI</name>
<dbReference type="EMBL" id="JAFFHB010000006">
    <property type="protein sequence ID" value="KAK4664991.1"/>
    <property type="molecule type" value="Genomic_DNA"/>
</dbReference>
<feature type="region of interest" description="Disordered" evidence="1">
    <location>
        <begin position="347"/>
        <end position="411"/>
    </location>
</feature>
<organism evidence="2 3">
    <name type="scientific">Podospora pseudopauciseta</name>
    <dbReference type="NCBI Taxonomy" id="2093780"/>
    <lineage>
        <taxon>Eukaryota</taxon>
        <taxon>Fungi</taxon>
        <taxon>Dikarya</taxon>
        <taxon>Ascomycota</taxon>
        <taxon>Pezizomycotina</taxon>
        <taxon>Sordariomycetes</taxon>
        <taxon>Sordariomycetidae</taxon>
        <taxon>Sordariales</taxon>
        <taxon>Podosporaceae</taxon>
        <taxon>Podospora</taxon>
    </lineage>
</organism>
<reference evidence="2 3" key="1">
    <citation type="journal article" date="2023" name="bioRxiv">
        <title>High-quality genome assemblies of four members of thePodospora anserinaspecies complex.</title>
        <authorList>
            <person name="Ament-Velasquez S.L."/>
            <person name="Vogan A.A."/>
            <person name="Wallerman O."/>
            <person name="Hartmann F."/>
            <person name="Gautier V."/>
            <person name="Silar P."/>
            <person name="Giraud T."/>
            <person name="Johannesson H."/>
        </authorList>
    </citation>
    <scope>NUCLEOTIDE SEQUENCE [LARGE SCALE GENOMIC DNA]</scope>
    <source>
        <strain evidence="2 3">CBS 411.78</strain>
    </source>
</reference>
<feature type="compositionally biased region" description="Basic and acidic residues" evidence="1">
    <location>
        <begin position="83"/>
        <end position="99"/>
    </location>
</feature>
<feature type="region of interest" description="Disordered" evidence="1">
    <location>
        <begin position="223"/>
        <end position="331"/>
    </location>
</feature>
<dbReference type="GeneID" id="87933880"/>
<evidence type="ECO:0000313" key="2">
    <source>
        <dbReference type="EMBL" id="KAK4664991.1"/>
    </source>
</evidence>
<feature type="region of interest" description="Disordered" evidence="1">
    <location>
        <begin position="151"/>
        <end position="209"/>
    </location>
</feature>
<proteinExistence type="predicted"/>
<feature type="compositionally biased region" description="Gly residues" evidence="1">
    <location>
        <begin position="168"/>
        <end position="178"/>
    </location>
</feature>